<reference evidence="2" key="1">
    <citation type="journal article" date="2014" name="Int. J. Syst. Evol. Microbiol.">
        <title>Complete genome sequence of Corynebacterium casei LMG S-19264T (=DSM 44701T), isolated from a smear-ripened cheese.</title>
        <authorList>
            <consortium name="US DOE Joint Genome Institute (JGI-PGF)"/>
            <person name="Walter F."/>
            <person name="Albersmeier A."/>
            <person name="Kalinowski J."/>
            <person name="Ruckert C."/>
        </authorList>
    </citation>
    <scope>NUCLEOTIDE SEQUENCE</scope>
    <source>
        <strain evidence="2">CGMCC 1.12195</strain>
    </source>
</reference>
<gene>
    <name evidence="2" type="ORF">GCM10007415_30400</name>
</gene>
<dbReference type="PANTHER" id="PTHR36836:SF1">
    <property type="entry name" value="COLANIC ACID BIOSYNTHESIS PROTEIN WCAK"/>
    <property type="match status" value="1"/>
</dbReference>
<organism evidence="2 3">
    <name type="scientific">Parapedobacter pyrenivorans</name>
    <dbReference type="NCBI Taxonomy" id="1305674"/>
    <lineage>
        <taxon>Bacteria</taxon>
        <taxon>Pseudomonadati</taxon>
        <taxon>Bacteroidota</taxon>
        <taxon>Sphingobacteriia</taxon>
        <taxon>Sphingobacteriales</taxon>
        <taxon>Sphingobacteriaceae</taxon>
        <taxon>Parapedobacter</taxon>
    </lineage>
</organism>
<sequence length="404" mass="44688">MATKNNILIIGAFDRFNYGDLLFPLVIEAQLKTYEHPFEATYFGIVDSDLSALGGKPTEDIRAFYRACNDSTGHTSVIIAGGEAVAVTWSSLLLALNKPFKKTHRFHHRINKVFNLNVVARWILHGKTDLPFVFTKSDFGGVNRIIFNSLGGSELDPAIFDQFPKLNNQLRQVDYFAVRDKATQANLAKQGIDTQLYPDSAILMSKFYPITLLAEQVSSPVAEFVAAKRGAYVFFQIKDNHAKTNEALLAAQLDRVTAHSGMDLCFCPIGKALNHDDHLALQRIAPLIKYPPTVFNDVSIWDIMYLIANAGVYVGTSLHGAITAMSYAVPYVGITVPKLNSYLQTWGVAGINHTVPLDGIADGVDRAMKADRAALNRSRENQLRAAEESFSYIQQVVFLQSIPS</sequence>
<dbReference type="PANTHER" id="PTHR36836">
    <property type="entry name" value="COLANIC ACID BIOSYNTHESIS PROTEIN WCAK"/>
    <property type="match status" value="1"/>
</dbReference>
<name>A0A917MCZ8_9SPHI</name>
<accession>A0A917MCZ8</accession>
<feature type="domain" description="Polysaccharide pyruvyl transferase" evidence="1">
    <location>
        <begin position="165"/>
        <end position="335"/>
    </location>
</feature>
<evidence type="ECO:0000313" key="2">
    <source>
        <dbReference type="EMBL" id="GGG93423.1"/>
    </source>
</evidence>
<dbReference type="RefSeq" id="WP_188506928.1">
    <property type="nucleotide sequence ID" value="NZ_BMER01000003.1"/>
</dbReference>
<dbReference type="Pfam" id="PF04230">
    <property type="entry name" value="PS_pyruv_trans"/>
    <property type="match status" value="1"/>
</dbReference>
<evidence type="ECO:0000313" key="3">
    <source>
        <dbReference type="Proteomes" id="UP000660862"/>
    </source>
</evidence>
<dbReference type="EMBL" id="BMER01000003">
    <property type="protein sequence ID" value="GGG93423.1"/>
    <property type="molecule type" value="Genomic_DNA"/>
</dbReference>
<evidence type="ECO:0000259" key="1">
    <source>
        <dbReference type="Pfam" id="PF04230"/>
    </source>
</evidence>
<dbReference type="Proteomes" id="UP000660862">
    <property type="component" value="Unassembled WGS sequence"/>
</dbReference>
<keyword evidence="3" id="KW-1185">Reference proteome</keyword>
<comment type="caution">
    <text evidence="2">The sequence shown here is derived from an EMBL/GenBank/DDBJ whole genome shotgun (WGS) entry which is preliminary data.</text>
</comment>
<dbReference type="InterPro" id="IPR007345">
    <property type="entry name" value="Polysacch_pyruvyl_Trfase"/>
</dbReference>
<proteinExistence type="predicted"/>
<dbReference type="AlphaFoldDB" id="A0A917MCZ8"/>
<protein>
    <recommendedName>
        <fullName evidence="1">Polysaccharide pyruvyl transferase domain-containing protein</fullName>
    </recommendedName>
</protein>
<reference evidence="2" key="2">
    <citation type="submission" date="2020-09" db="EMBL/GenBank/DDBJ databases">
        <authorList>
            <person name="Sun Q."/>
            <person name="Zhou Y."/>
        </authorList>
    </citation>
    <scope>NUCLEOTIDE SEQUENCE</scope>
    <source>
        <strain evidence="2">CGMCC 1.12195</strain>
    </source>
</reference>